<keyword evidence="3" id="KW-1185">Reference proteome</keyword>
<evidence type="ECO:0000256" key="1">
    <source>
        <dbReference type="SAM" id="MobiDB-lite"/>
    </source>
</evidence>
<proteinExistence type="predicted"/>
<feature type="compositionally biased region" description="Polar residues" evidence="1">
    <location>
        <begin position="177"/>
        <end position="190"/>
    </location>
</feature>
<protein>
    <submittedName>
        <fullName evidence="2">Uncharacterized protein</fullName>
    </submittedName>
</protein>
<name>A0A4P9ZLL5_9FUNG</name>
<dbReference type="AlphaFoldDB" id="A0A4P9ZLL5"/>
<gene>
    <name evidence="2" type="ORF">BJ085DRAFT_32797</name>
</gene>
<evidence type="ECO:0000313" key="3">
    <source>
        <dbReference type="Proteomes" id="UP000268162"/>
    </source>
</evidence>
<sequence length="235" mass="25694">MAQITQTAIKHQEESKQNLSLDVLVVAFPLSLMLATSGWTSAGCDLYLRETNPTTVDTLSSPAEYTLIPVANPFSDASVSRQLALTRLQTVRELQGLTSKHQSQSAFSLEDQLIRSLETSSPISNGSESEPDSRSVHHFFKKWSTQLADLQQRVHPEVRLDISADIGQICMDIPPASTSPELPSDQVTTSKVFPLPPQQPQVLKQSPSLTTFSDLAALPRQATWSLAQALDQAAQ</sequence>
<dbReference type="Proteomes" id="UP000268162">
    <property type="component" value="Unassembled WGS sequence"/>
</dbReference>
<dbReference type="EMBL" id="ML003956">
    <property type="protein sequence ID" value="RKP33381.1"/>
    <property type="molecule type" value="Genomic_DNA"/>
</dbReference>
<evidence type="ECO:0000313" key="2">
    <source>
        <dbReference type="EMBL" id="RKP33381.1"/>
    </source>
</evidence>
<reference evidence="3" key="1">
    <citation type="journal article" date="2018" name="Nat. Microbiol.">
        <title>Leveraging single-cell genomics to expand the fungal tree of life.</title>
        <authorList>
            <person name="Ahrendt S.R."/>
            <person name="Quandt C.A."/>
            <person name="Ciobanu D."/>
            <person name="Clum A."/>
            <person name="Salamov A."/>
            <person name="Andreopoulos B."/>
            <person name="Cheng J.F."/>
            <person name="Woyke T."/>
            <person name="Pelin A."/>
            <person name="Henrissat B."/>
            <person name="Reynolds N.K."/>
            <person name="Benny G.L."/>
            <person name="Smith M.E."/>
            <person name="James T.Y."/>
            <person name="Grigoriev I.V."/>
        </authorList>
    </citation>
    <scope>NUCLEOTIDE SEQUENCE [LARGE SCALE GENOMIC DNA]</scope>
    <source>
        <strain evidence="3">RSA 468</strain>
    </source>
</reference>
<accession>A0A4P9ZLL5</accession>
<feature type="region of interest" description="Disordered" evidence="1">
    <location>
        <begin position="177"/>
        <end position="203"/>
    </location>
</feature>
<organism evidence="2 3">
    <name type="scientific">Dimargaris cristalligena</name>
    <dbReference type="NCBI Taxonomy" id="215637"/>
    <lineage>
        <taxon>Eukaryota</taxon>
        <taxon>Fungi</taxon>
        <taxon>Fungi incertae sedis</taxon>
        <taxon>Zoopagomycota</taxon>
        <taxon>Kickxellomycotina</taxon>
        <taxon>Dimargaritomycetes</taxon>
        <taxon>Dimargaritales</taxon>
        <taxon>Dimargaritaceae</taxon>
        <taxon>Dimargaris</taxon>
    </lineage>
</organism>